<accession>D3BF77</accession>
<proteinExistence type="predicted"/>
<keyword evidence="3" id="KW-1185">Reference proteome</keyword>
<comment type="caution">
    <text evidence="2">The sequence shown here is derived from an EMBL/GenBank/DDBJ whole genome shotgun (WGS) entry which is preliminary data.</text>
</comment>
<dbReference type="InParanoid" id="D3BF77"/>
<dbReference type="InterPro" id="IPR029526">
    <property type="entry name" value="PGBD"/>
</dbReference>
<dbReference type="Pfam" id="PF13843">
    <property type="entry name" value="DDE_Tnp_1_7"/>
    <property type="match status" value="1"/>
</dbReference>
<dbReference type="EMBL" id="ADBJ01000031">
    <property type="protein sequence ID" value="EFA79791.1"/>
    <property type="molecule type" value="Genomic_DNA"/>
</dbReference>
<dbReference type="GeneID" id="31362092"/>
<dbReference type="AlphaFoldDB" id="D3BF77"/>
<evidence type="ECO:0000313" key="2">
    <source>
        <dbReference type="EMBL" id="EFA79791.1"/>
    </source>
</evidence>
<feature type="domain" description="PiggyBac transposable element-derived protein" evidence="1">
    <location>
        <begin position="71"/>
        <end position="136"/>
    </location>
</feature>
<sequence>MIIILTSMLVNGVDEDPTFNWKEEDQSVEAKPFEQDGGTNDNIDRRYTPVQLWRLFFDDQLMCRKFFGGLITKTILKVFFCSVMSSAFFNLSWINSYWKTEFYYIQAVNSKISKDQFKFLLANMHFSTPTAVPPVSTGPCRKKVAVTTNNNYPAKSLCSRSATSSRHP</sequence>
<dbReference type="Proteomes" id="UP000001396">
    <property type="component" value="Unassembled WGS sequence"/>
</dbReference>
<dbReference type="RefSeq" id="XP_020431912.1">
    <property type="nucleotide sequence ID" value="XM_020577464.1"/>
</dbReference>
<evidence type="ECO:0000259" key="1">
    <source>
        <dbReference type="Pfam" id="PF13843"/>
    </source>
</evidence>
<gene>
    <name evidence="2" type="ORF">PPL_06610</name>
</gene>
<protein>
    <recommendedName>
        <fullName evidence="1">PiggyBac transposable element-derived protein domain-containing protein</fullName>
    </recommendedName>
</protein>
<name>D3BF77_HETP5</name>
<organism evidence="2 3">
    <name type="scientific">Heterostelium pallidum (strain ATCC 26659 / Pp 5 / PN500)</name>
    <name type="common">Cellular slime mold</name>
    <name type="synonym">Polysphondylium pallidum</name>
    <dbReference type="NCBI Taxonomy" id="670386"/>
    <lineage>
        <taxon>Eukaryota</taxon>
        <taxon>Amoebozoa</taxon>
        <taxon>Evosea</taxon>
        <taxon>Eumycetozoa</taxon>
        <taxon>Dictyostelia</taxon>
        <taxon>Acytosteliales</taxon>
        <taxon>Acytosteliaceae</taxon>
        <taxon>Heterostelium</taxon>
    </lineage>
</organism>
<reference evidence="2 3" key="1">
    <citation type="journal article" date="2011" name="Genome Res.">
        <title>Phylogeny-wide analysis of social amoeba genomes highlights ancient origins for complex intercellular communication.</title>
        <authorList>
            <person name="Heidel A.J."/>
            <person name="Lawal H.M."/>
            <person name="Felder M."/>
            <person name="Schilde C."/>
            <person name="Helps N.R."/>
            <person name="Tunggal B."/>
            <person name="Rivero F."/>
            <person name="John U."/>
            <person name="Schleicher M."/>
            <person name="Eichinger L."/>
            <person name="Platzer M."/>
            <person name="Noegel A.A."/>
            <person name="Schaap P."/>
            <person name="Gloeckner G."/>
        </authorList>
    </citation>
    <scope>NUCLEOTIDE SEQUENCE [LARGE SCALE GENOMIC DNA]</scope>
    <source>
        <strain evidence="3">ATCC 26659 / Pp 5 / PN500</strain>
    </source>
</reference>
<evidence type="ECO:0000313" key="3">
    <source>
        <dbReference type="Proteomes" id="UP000001396"/>
    </source>
</evidence>